<organism evidence="1 2">
    <name type="scientific">Rotaria sordida</name>
    <dbReference type="NCBI Taxonomy" id="392033"/>
    <lineage>
        <taxon>Eukaryota</taxon>
        <taxon>Metazoa</taxon>
        <taxon>Spiralia</taxon>
        <taxon>Gnathifera</taxon>
        <taxon>Rotifera</taxon>
        <taxon>Eurotatoria</taxon>
        <taxon>Bdelloidea</taxon>
        <taxon>Philodinida</taxon>
        <taxon>Philodinidae</taxon>
        <taxon>Rotaria</taxon>
    </lineage>
</organism>
<reference evidence="1" key="1">
    <citation type="submission" date="2021-02" db="EMBL/GenBank/DDBJ databases">
        <authorList>
            <person name="Nowell W R."/>
        </authorList>
    </citation>
    <scope>NUCLEOTIDE SEQUENCE</scope>
</reference>
<dbReference type="AlphaFoldDB" id="A0A820P7N7"/>
<accession>A0A820P7N7</accession>
<dbReference type="Gene3D" id="3.30.450.30">
    <property type="entry name" value="Dynein light chain 2a, cytoplasmic"/>
    <property type="match status" value="1"/>
</dbReference>
<protein>
    <submittedName>
        <fullName evidence="1">Uncharacterized protein</fullName>
    </submittedName>
</protein>
<comment type="caution">
    <text evidence="1">The sequence shown here is derived from an EMBL/GenBank/DDBJ whole genome shotgun (WGS) entry which is preliminary data.</text>
</comment>
<sequence>PEVDDTLKRIQEHKGVQGYLIINNDDKNIENN</sequence>
<gene>
    <name evidence="1" type="ORF">FNK824_LOCUS43929</name>
</gene>
<feature type="non-terminal residue" evidence="1">
    <location>
        <position position="1"/>
    </location>
</feature>
<dbReference type="Proteomes" id="UP000663874">
    <property type="component" value="Unassembled WGS sequence"/>
</dbReference>
<dbReference type="SUPFAM" id="SSF103196">
    <property type="entry name" value="Roadblock/LC7 domain"/>
    <property type="match status" value="1"/>
</dbReference>
<proteinExistence type="predicted"/>
<evidence type="ECO:0000313" key="2">
    <source>
        <dbReference type="Proteomes" id="UP000663874"/>
    </source>
</evidence>
<name>A0A820P7N7_9BILA</name>
<evidence type="ECO:0000313" key="1">
    <source>
        <dbReference type="EMBL" id="CAF4400433.1"/>
    </source>
</evidence>
<dbReference type="EMBL" id="CAJOBE010065731">
    <property type="protein sequence ID" value="CAF4400433.1"/>
    <property type="molecule type" value="Genomic_DNA"/>
</dbReference>